<evidence type="ECO:0000313" key="2">
    <source>
        <dbReference type="Proteomes" id="UP000585970"/>
    </source>
</evidence>
<gene>
    <name evidence="1" type="ORF">GGR08_000555</name>
</gene>
<dbReference type="Proteomes" id="UP000585970">
    <property type="component" value="Unassembled WGS sequence"/>
</dbReference>
<keyword evidence="2" id="KW-1185">Reference proteome</keyword>
<dbReference type="EMBL" id="JACIFE010000003">
    <property type="protein sequence ID" value="MBB4076262.1"/>
    <property type="molecule type" value="Genomic_DNA"/>
</dbReference>
<dbReference type="AlphaFoldDB" id="A0A840DXK8"/>
<sequence length="78" mass="9211">MKDKKIAVKSKAQVLDEEEFLSIQSATALLRGLGWSVKLRKKEVIWHSFFTKSLMEFLYNDEKMEEFSSFDRGFLMIE</sequence>
<comment type="caution">
    <text evidence="1">The sequence shown here is derived from an EMBL/GenBank/DDBJ whole genome shotgun (WGS) entry which is preliminary data.</text>
</comment>
<protein>
    <submittedName>
        <fullName evidence="1">Uncharacterized protein</fullName>
    </submittedName>
</protein>
<accession>A0A840DXK8</accession>
<organism evidence="1 2">
    <name type="scientific">Bartonella fuyuanensis</name>
    <dbReference type="NCBI Taxonomy" id="1460968"/>
    <lineage>
        <taxon>Bacteria</taxon>
        <taxon>Pseudomonadati</taxon>
        <taxon>Pseudomonadota</taxon>
        <taxon>Alphaproteobacteria</taxon>
        <taxon>Hyphomicrobiales</taxon>
        <taxon>Bartonellaceae</taxon>
        <taxon>Bartonella</taxon>
    </lineage>
</organism>
<proteinExistence type="predicted"/>
<evidence type="ECO:0000313" key="1">
    <source>
        <dbReference type="EMBL" id="MBB4076262.1"/>
    </source>
</evidence>
<dbReference type="RefSeq" id="WP_183193841.1">
    <property type="nucleotide sequence ID" value="NZ_JACIFE010000003.1"/>
</dbReference>
<name>A0A840DXK8_9HYPH</name>
<reference evidence="1 2" key="1">
    <citation type="submission" date="2020-08" db="EMBL/GenBank/DDBJ databases">
        <title>Genomic Encyclopedia of Type Strains, Phase IV (KMG-IV): sequencing the most valuable type-strain genomes for metagenomic binning, comparative biology and taxonomic classification.</title>
        <authorList>
            <person name="Goeker M."/>
        </authorList>
    </citation>
    <scope>NUCLEOTIDE SEQUENCE [LARGE SCALE GENOMIC DNA]</scope>
    <source>
        <strain evidence="1 2">DSM 100694</strain>
    </source>
</reference>